<feature type="non-terminal residue" evidence="11">
    <location>
        <position position="131"/>
    </location>
</feature>
<keyword evidence="7 10" id="KW-1133">Transmembrane helix</keyword>
<organism evidence="11">
    <name type="scientific">Homalodisca liturata</name>
    <dbReference type="NCBI Taxonomy" id="320908"/>
    <lineage>
        <taxon>Eukaryota</taxon>
        <taxon>Metazoa</taxon>
        <taxon>Ecdysozoa</taxon>
        <taxon>Arthropoda</taxon>
        <taxon>Hexapoda</taxon>
        <taxon>Insecta</taxon>
        <taxon>Pterygota</taxon>
        <taxon>Neoptera</taxon>
        <taxon>Paraneoptera</taxon>
        <taxon>Hemiptera</taxon>
        <taxon>Auchenorrhyncha</taxon>
        <taxon>Membracoidea</taxon>
        <taxon>Cicadellidae</taxon>
        <taxon>Cicadellinae</taxon>
        <taxon>Proconiini</taxon>
        <taxon>Homalodisca</taxon>
    </lineage>
</organism>
<dbReference type="InterPro" id="IPR012430">
    <property type="entry name" value="TMEM43_fam"/>
</dbReference>
<keyword evidence="6" id="KW-0256">Endoplasmic reticulum</keyword>
<protein>
    <submittedName>
        <fullName evidence="11">Uncharacterized protein</fullName>
    </submittedName>
</protein>
<name>A0A1B6J9K9_9HEMI</name>
<gene>
    <name evidence="11" type="ORF">g.57147</name>
</gene>
<sequence>MAYYTCIGHKVNDDHKSEYQQSYRWIRMRGIIGLLSLMFSVGLLYKNEVWTVVRQELYDSVSKSVVELDNRGGVDPANEGKIVFLQGRIQVNEPLTEPEYGVTIGAVKLKRRVQMYQWVELHRQPSSWWDV</sequence>
<reference evidence="11" key="1">
    <citation type="submission" date="2015-11" db="EMBL/GenBank/DDBJ databases">
        <title>De novo transcriptome assembly of four potential Pierce s Disease insect vectors from Arizona vineyards.</title>
        <authorList>
            <person name="Tassone E.E."/>
        </authorList>
    </citation>
    <scope>NUCLEOTIDE SEQUENCE</scope>
</reference>
<dbReference type="PANTHER" id="PTHR13416">
    <property type="match status" value="1"/>
</dbReference>
<comment type="similarity">
    <text evidence="4">Belongs to the TMEM43 family.</text>
</comment>
<dbReference type="GO" id="GO:0071763">
    <property type="term" value="P:nuclear membrane organization"/>
    <property type="evidence" value="ECO:0007669"/>
    <property type="project" value="TreeGrafter"/>
</dbReference>
<evidence type="ECO:0000256" key="8">
    <source>
        <dbReference type="ARBA" id="ARBA00023136"/>
    </source>
</evidence>
<accession>A0A1B6J9K9</accession>
<keyword evidence="5 10" id="KW-0812">Transmembrane</keyword>
<evidence type="ECO:0000256" key="6">
    <source>
        <dbReference type="ARBA" id="ARBA00022824"/>
    </source>
</evidence>
<proteinExistence type="inferred from homology"/>
<evidence type="ECO:0000256" key="10">
    <source>
        <dbReference type="SAM" id="Phobius"/>
    </source>
</evidence>
<evidence type="ECO:0000256" key="1">
    <source>
        <dbReference type="ARBA" id="ARBA00004127"/>
    </source>
</evidence>
<dbReference type="EMBL" id="GECU01011891">
    <property type="protein sequence ID" value="JAS95815.1"/>
    <property type="molecule type" value="Transcribed_RNA"/>
</dbReference>
<dbReference type="GO" id="GO:0006629">
    <property type="term" value="P:lipid metabolic process"/>
    <property type="evidence" value="ECO:0007669"/>
    <property type="project" value="TreeGrafter"/>
</dbReference>
<evidence type="ECO:0000256" key="7">
    <source>
        <dbReference type="ARBA" id="ARBA00022989"/>
    </source>
</evidence>
<evidence type="ECO:0000256" key="5">
    <source>
        <dbReference type="ARBA" id="ARBA00022692"/>
    </source>
</evidence>
<dbReference type="GO" id="GO:0005789">
    <property type="term" value="C:endoplasmic reticulum membrane"/>
    <property type="evidence" value="ECO:0007669"/>
    <property type="project" value="UniProtKB-SubCell"/>
</dbReference>
<keyword evidence="8 10" id="KW-0472">Membrane</keyword>
<comment type="subcellular location">
    <subcellularLocation>
        <location evidence="1">Endomembrane system</location>
        <topology evidence="1">Multi-pass membrane protein</topology>
    </subcellularLocation>
    <subcellularLocation>
        <location evidence="3">Endoplasmic reticulum membrane</location>
    </subcellularLocation>
    <subcellularLocation>
        <location evidence="2">Nucleus envelope</location>
    </subcellularLocation>
</comment>
<evidence type="ECO:0000256" key="9">
    <source>
        <dbReference type="ARBA" id="ARBA00023242"/>
    </source>
</evidence>
<evidence type="ECO:0000313" key="11">
    <source>
        <dbReference type="EMBL" id="JAS95815.1"/>
    </source>
</evidence>
<dbReference type="AlphaFoldDB" id="A0A1B6J9K9"/>
<keyword evidence="9" id="KW-0539">Nucleus</keyword>
<evidence type="ECO:0000256" key="3">
    <source>
        <dbReference type="ARBA" id="ARBA00004586"/>
    </source>
</evidence>
<dbReference type="GO" id="GO:0005637">
    <property type="term" value="C:nuclear inner membrane"/>
    <property type="evidence" value="ECO:0007669"/>
    <property type="project" value="TreeGrafter"/>
</dbReference>
<evidence type="ECO:0000256" key="2">
    <source>
        <dbReference type="ARBA" id="ARBA00004259"/>
    </source>
</evidence>
<feature type="transmembrane region" description="Helical" evidence="10">
    <location>
        <begin position="26"/>
        <end position="45"/>
    </location>
</feature>
<evidence type="ECO:0000256" key="4">
    <source>
        <dbReference type="ARBA" id="ARBA00006627"/>
    </source>
</evidence>
<dbReference type="PANTHER" id="PTHR13416:SF2">
    <property type="entry name" value="TRANSMEMBRANE PROTEIN 43"/>
    <property type="match status" value="1"/>
</dbReference>